<comment type="subcellular location">
    <subcellularLocation>
        <location evidence="1">Endomembrane system</location>
        <topology evidence="1">Multi-pass membrane protein</topology>
    </subcellularLocation>
</comment>
<keyword evidence="3" id="KW-0812">Transmembrane</keyword>
<organism evidence="5 6">
    <name type="scientific">Mesobacillus campisalis</name>
    <dbReference type="NCBI Taxonomy" id="1408103"/>
    <lineage>
        <taxon>Bacteria</taxon>
        <taxon>Bacillati</taxon>
        <taxon>Bacillota</taxon>
        <taxon>Bacilli</taxon>
        <taxon>Bacillales</taxon>
        <taxon>Bacillaceae</taxon>
        <taxon>Mesobacillus</taxon>
    </lineage>
</organism>
<evidence type="ECO:0000313" key="5">
    <source>
        <dbReference type="EMBL" id="KKK37643.1"/>
    </source>
</evidence>
<dbReference type="PATRIC" id="fig|1408103.3.peg.2924"/>
<dbReference type="RefSeq" id="WP_046524204.1">
    <property type="nucleotide sequence ID" value="NZ_LAYY01000013.1"/>
</dbReference>
<protein>
    <submittedName>
        <fullName evidence="5">Transporter</fullName>
    </submittedName>
</protein>
<dbReference type="InterPro" id="IPR037185">
    <property type="entry name" value="EmrE-like"/>
</dbReference>
<feature type="transmembrane region" description="Helical" evidence="3">
    <location>
        <begin position="35"/>
        <end position="53"/>
    </location>
</feature>
<keyword evidence="3" id="KW-0472">Membrane</keyword>
<evidence type="ECO:0000313" key="6">
    <source>
        <dbReference type="Proteomes" id="UP000034166"/>
    </source>
</evidence>
<dbReference type="PANTHER" id="PTHR22911">
    <property type="entry name" value="ACYL-MALONYL CONDENSING ENZYME-RELATED"/>
    <property type="match status" value="1"/>
</dbReference>
<reference evidence="5 6" key="1">
    <citation type="submission" date="2015-04" db="EMBL/GenBank/DDBJ databases">
        <title>Taxonomic description and genome sequence of Bacillus campisalis sp. nov., a novel member of the genus Bacillus isolated from solar saltern.</title>
        <authorList>
            <person name="Mathan Kumar R."/>
            <person name="Kaur G."/>
            <person name="Kumar A."/>
            <person name="Singh N.K."/>
            <person name="Kaur N."/>
            <person name="Kumar N."/>
            <person name="Mayilraj S."/>
        </authorList>
    </citation>
    <scope>NUCLEOTIDE SEQUENCE [LARGE SCALE GENOMIC DNA]</scope>
    <source>
        <strain evidence="5 6">SA2-6</strain>
    </source>
</reference>
<dbReference type="PANTHER" id="PTHR22911:SF79">
    <property type="entry name" value="MOBA-LIKE NTP TRANSFERASE DOMAIN-CONTAINING PROTEIN"/>
    <property type="match status" value="1"/>
</dbReference>
<evidence type="ECO:0000256" key="2">
    <source>
        <dbReference type="ARBA" id="ARBA00007362"/>
    </source>
</evidence>
<dbReference type="AlphaFoldDB" id="A0A0M2SU26"/>
<feature type="transmembrane region" description="Helical" evidence="3">
    <location>
        <begin position="240"/>
        <end position="259"/>
    </location>
</feature>
<accession>A0A0M2SU26</accession>
<gene>
    <name evidence="5" type="ORF">WQ57_12995</name>
</gene>
<feature type="transmembrane region" description="Helical" evidence="3">
    <location>
        <begin position="265"/>
        <end position="283"/>
    </location>
</feature>
<dbReference type="SUPFAM" id="SSF103481">
    <property type="entry name" value="Multidrug resistance efflux transporter EmrE"/>
    <property type="match status" value="2"/>
</dbReference>
<dbReference type="Proteomes" id="UP000034166">
    <property type="component" value="Unassembled WGS sequence"/>
</dbReference>
<feature type="transmembrane region" description="Helical" evidence="3">
    <location>
        <begin position="91"/>
        <end position="113"/>
    </location>
</feature>
<dbReference type="OrthoDB" id="6707571at2"/>
<name>A0A0M2SU26_9BACI</name>
<feature type="transmembrane region" description="Helical" evidence="3">
    <location>
        <begin position="65"/>
        <end position="85"/>
    </location>
</feature>
<evidence type="ECO:0000256" key="1">
    <source>
        <dbReference type="ARBA" id="ARBA00004127"/>
    </source>
</evidence>
<keyword evidence="3" id="KW-1133">Transmembrane helix</keyword>
<evidence type="ECO:0000256" key="3">
    <source>
        <dbReference type="SAM" id="Phobius"/>
    </source>
</evidence>
<dbReference type="GO" id="GO:0016020">
    <property type="term" value="C:membrane"/>
    <property type="evidence" value="ECO:0007669"/>
    <property type="project" value="InterPro"/>
</dbReference>
<feature type="transmembrane region" description="Helical" evidence="3">
    <location>
        <begin position="209"/>
        <end position="228"/>
    </location>
</feature>
<feature type="domain" description="EamA" evidence="4">
    <location>
        <begin position="3"/>
        <end position="135"/>
    </location>
</feature>
<comment type="similarity">
    <text evidence="2">Belongs to the EamA transporter family.</text>
</comment>
<sequence length="301" mass="32387">MPYLMIALAAFMWGLIGFFVKGLSAAGLSPMEIVALRAVTAAFILIGIGLVKYRRHLRIKAGDLPLFIGTGWMSIVFFNWCYFTAIERMNIPVAAALLYTSPAFVITLSFLFLKEKLNAKKLVAVVGTIAGCSLVAGVSLRTGSSFPPASILIGLGAGLGYALYSIFGKVALNKYHPFTVTFYTFIIAAALLLPILLGGEKAWATEGEVYLYSIGLGLFPTVMAYFAYSWGLEKTESSRAAIIATVEPVAALILGISVYQESITLTQGIGIAAILASVTLVNLPKRKQRILENKKQKSAPQ</sequence>
<feature type="transmembrane region" description="Helical" evidence="3">
    <location>
        <begin position="146"/>
        <end position="166"/>
    </location>
</feature>
<dbReference type="Gene3D" id="1.10.3730.20">
    <property type="match status" value="2"/>
</dbReference>
<feature type="transmembrane region" description="Helical" evidence="3">
    <location>
        <begin position="178"/>
        <end position="197"/>
    </location>
</feature>
<dbReference type="Pfam" id="PF00892">
    <property type="entry name" value="EamA"/>
    <property type="match status" value="2"/>
</dbReference>
<feature type="domain" description="EamA" evidence="4">
    <location>
        <begin position="150"/>
        <end position="282"/>
    </location>
</feature>
<dbReference type="EMBL" id="LAYY01000013">
    <property type="protein sequence ID" value="KKK37643.1"/>
    <property type="molecule type" value="Genomic_DNA"/>
</dbReference>
<dbReference type="InterPro" id="IPR000620">
    <property type="entry name" value="EamA_dom"/>
</dbReference>
<proteinExistence type="inferred from homology"/>
<feature type="transmembrane region" description="Helical" evidence="3">
    <location>
        <begin position="122"/>
        <end position="140"/>
    </location>
</feature>
<comment type="caution">
    <text evidence="5">The sequence shown here is derived from an EMBL/GenBank/DDBJ whole genome shotgun (WGS) entry which is preliminary data.</text>
</comment>
<keyword evidence="6" id="KW-1185">Reference proteome</keyword>
<evidence type="ECO:0000259" key="4">
    <source>
        <dbReference type="Pfam" id="PF00892"/>
    </source>
</evidence>